<feature type="compositionally biased region" description="Acidic residues" evidence="9">
    <location>
        <begin position="533"/>
        <end position="545"/>
    </location>
</feature>
<feature type="compositionally biased region" description="Basic and acidic residues" evidence="9">
    <location>
        <begin position="564"/>
        <end position="574"/>
    </location>
</feature>
<reference evidence="11" key="1">
    <citation type="journal article" date="2020" name="Front. Microbiol.">
        <title>Gene regulatory networks of Penicillium echinulatum 2HH and Penicillium oxalicum 114-2 inferred by a computational biology approach.</title>
        <authorList>
            <person name="Lenz A.R."/>
            <person name="Galan-Vasquez E."/>
            <person name="Balbinot E."/>
            <person name="De Abreu F.P."/>
            <person name="De Oliveira N.S."/>
            <person name="Da Rosa L.O."/>
            <person name="De Avila E Silva S."/>
            <person name="Camassola M."/>
            <person name="Dillon A.J.P."/>
            <person name="Perez-Rueda E."/>
        </authorList>
    </citation>
    <scope>NUCLEOTIDE SEQUENCE</scope>
    <source>
        <strain evidence="11">S1M29</strain>
    </source>
</reference>
<feature type="domain" description="SAM-dependent MTase TRM10-type" evidence="10">
    <location>
        <begin position="294"/>
        <end position="511"/>
    </location>
</feature>
<dbReference type="GO" id="GO:0052905">
    <property type="term" value="F:tRNA (guanosine(9)-N1)-methyltransferase activity"/>
    <property type="evidence" value="ECO:0007669"/>
    <property type="project" value="UniProtKB-EC"/>
</dbReference>
<dbReference type="CDD" id="cd18089">
    <property type="entry name" value="SPOUT_Trm10-like"/>
    <property type="match status" value="1"/>
</dbReference>
<dbReference type="GO" id="GO:0005634">
    <property type="term" value="C:nucleus"/>
    <property type="evidence" value="ECO:0007669"/>
    <property type="project" value="TreeGrafter"/>
</dbReference>
<evidence type="ECO:0000256" key="2">
    <source>
        <dbReference type="ARBA" id="ARBA00020451"/>
    </source>
</evidence>
<keyword evidence="12" id="KW-1185">Reference proteome</keyword>
<evidence type="ECO:0000256" key="6">
    <source>
        <dbReference type="ARBA" id="ARBA00031792"/>
    </source>
</evidence>
<comment type="caution">
    <text evidence="11">The sequence shown here is derived from an EMBL/GenBank/DDBJ whole genome shotgun (WGS) entry which is preliminary data.</text>
</comment>
<dbReference type="InterPro" id="IPR028564">
    <property type="entry name" value="MT_TRM10-typ"/>
</dbReference>
<evidence type="ECO:0000256" key="4">
    <source>
        <dbReference type="ARBA" id="ARBA00022679"/>
    </source>
</evidence>
<gene>
    <name evidence="11" type="ORF">PECM_007748</name>
</gene>
<feature type="region of interest" description="Disordered" evidence="9">
    <location>
        <begin position="533"/>
        <end position="574"/>
    </location>
</feature>
<dbReference type="Proteomes" id="UP000631181">
    <property type="component" value="Unassembled WGS sequence"/>
</dbReference>
<evidence type="ECO:0000256" key="9">
    <source>
        <dbReference type="SAM" id="MobiDB-lite"/>
    </source>
</evidence>
<dbReference type="EMBL" id="WIWV01000073">
    <property type="protein sequence ID" value="KAF7714845.1"/>
    <property type="molecule type" value="Genomic_DNA"/>
</dbReference>
<feature type="region of interest" description="Disordered" evidence="9">
    <location>
        <begin position="34"/>
        <end position="269"/>
    </location>
</feature>
<keyword evidence="5" id="KW-0949">S-adenosyl-L-methionine</keyword>
<dbReference type="GO" id="GO:0002939">
    <property type="term" value="P:tRNA N1-guanine methylation"/>
    <property type="evidence" value="ECO:0007669"/>
    <property type="project" value="TreeGrafter"/>
</dbReference>
<feature type="compositionally biased region" description="Polar residues" evidence="9">
    <location>
        <begin position="37"/>
        <end position="55"/>
    </location>
</feature>
<evidence type="ECO:0000256" key="8">
    <source>
        <dbReference type="ARBA" id="ARBA00048434"/>
    </source>
</evidence>
<feature type="compositionally biased region" description="Polar residues" evidence="9">
    <location>
        <begin position="203"/>
        <end position="214"/>
    </location>
</feature>
<evidence type="ECO:0000256" key="1">
    <source>
        <dbReference type="ARBA" id="ARBA00012797"/>
    </source>
</evidence>
<dbReference type="GO" id="GO:0000049">
    <property type="term" value="F:tRNA binding"/>
    <property type="evidence" value="ECO:0007669"/>
    <property type="project" value="TreeGrafter"/>
</dbReference>
<dbReference type="PANTHER" id="PTHR13563">
    <property type="entry name" value="TRNA (GUANINE-9-) METHYLTRANSFERASE"/>
    <property type="match status" value="1"/>
</dbReference>
<keyword evidence="3 11" id="KW-0489">Methyltransferase</keyword>
<dbReference type="InterPro" id="IPR007356">
    <property type="entry name" value="tRNA_m1G_MeTrfase_euk"/>
</dbReference>
<evidence type="ECO:0000256" key="7">
    <source>
        <dbReference type="ARBA" id="ARBA00032166"/>
    </source>
</evidence>
<evidence type="ECO:0000259" key="10">
    <source>
        <dbReference type="PROSITE" id="PS51675"/>
    </source>
</evidence>
<organism evidence="11 12">
    <name type="scientific">Penicillium ucsense</name>
    <dbReference type="NCBI Taxonomy" id="2839758"/>
    <lineage>
        <taxon>Eukaryota</taxon>
        <taxon>Fungi</taxon>
        <taxon>Dikarya</taxon>
        <taxon>Ascomycota</taxon>
        <taxon>Pezizomycotina</taxon>
        <taxon>Eurotiomycetes</taxon>
        <taxon>Eurotiomycetidae</taxon>
        <taxon>Eurotiales</taxon>
        <taxon>Aspergillaceae</taxon>
        <taxon>Penicillium</taxon>
    </lineage>
</organism>
<name>A0A8J8W3Y7_9EURO</name>
<dbReference type="OrthoDB" id="278300at2759"/>
<evidence type="ECO:0000313" key="12">
    <source>
        <dbReference type="Proteomes" id="UP000631181"/>
    </source>
</evidence>
<proteinExistence type="predicted"/>
<accession>A0A8J8W3Y7</accession>
<keyword evidence="4 11" id="KW-0808">Transferase</keyword>
<dbReference type="PANTHER" id="PTHR13563:SF13">
    <property type="entry name" value="TRNA METHYLTRANSFERASE 10 HOMOLOG A"/>
    <property type="match status" value="1"/>
</dbReference>
<feature type="compositionally biased region" description="Low complexity" evidence="9">
    <location>
        <begin position="178"/>
        <end position="192"/>
    </location>
</feature>
<comment type="catalytic activity">
    <reaction evidence="8">
        <text>guanosine(9) in tRNA + S-adenosyl-L-methionine = N(1)-methylguanosine(9) in tRNA + S-adenosyl-L-homocysteine + H(+)</text>
        <dbReference type="Rhea" id="RHEA:43156"/>
        <dbReference type="Rhea" id="RHEA-COMP:10367"/>
        <dbReference type="Rhea" id="RHEA-COMP:10368"/>
        <dbReference type="ChEBI" id="CHEBI:15378"/>
        <dbReference type="ChEBI" id="CHEBI:57856"/>
        <dbReference type="ChEBI" id="CHEBI:59789"/>
        <dbReference type="ChEBI" id="CHEBI:73542"/>
        <dbReference type="ChEBI" id="CHEBI:74269"/>
        <dbReference type="EC" id="2.1.1.221"/>
    </reaction>
</comment>
<feature type="compositionally biased region" description="Acidic residues" evidence="9">
    <location>
        <begin position="553"/>
        <end position="563"/>
    </location>
</feature>
<feature type="compositionally biased region" description="Polar residues" evidence="9">
    <location>
        <begin position="72"/>
        <end position="100"/>
    </location>
</feature>
<dbReference type="InterPro" id="IPR038459">
    <property type="entry name" value="MT_TRM10-typ_sf"/>
</dbReference>
<feature type="compositionally biased region" description="Polar residues" evidence="9">
    <location>
        <begin position="142"/>
        <end position="158"/>
    </location>
</feature>
<feature type="compositionally biased region" description="Basic residues" evidence="9">
    <location>
        <begin position="253"/>
        <end position="269"/>
    </location>
</feature>
<dbReference type="AlphaFoldDB" id="A0A8J8W3Y7"/>
<feature type="compositionally biased region" description="Polar residues" evidence="9">
    <location>
        <begin position="107"/>
        <end position="123"/>
    </location>
</feature>
<dbReference type="EC" id="2.1.1.221" evidence="1"/>
<dbReference type="Gene3D" id="3.40.1280.30">
    <property type="match status" value="1"/>
</dbReference>
<dbReference type="PROSITE" id="PS51675">
    <property type="entry name" value="SAM_MT_TRM10"/>
    <property type="match status" value="1"/>
</dbReference>
<evidence type="ECO:0000256" key="5">
    <source>
        <dbReference type="ARBA" id="ARBA00022691"/>
    </source>
</evidence>
<evidence type="ECO:0000313" key="11">
    <source>
        <dbReference type="EMBL" id="KAF7714845.1"/>
    </source>
</evidence>
<evidence type="ECO:0000256" key="3">
    <source>
        <dbReference type="ARBA" id="ARBA00022603"/>
    </source>
</evidence>
<sequence length="574" mass="63755">MDEGERPRKLPKLDHNSASIHHELNRTMTGAMPAADNLSQATASTPQLQQAQSLPSADETANLRTQSKDKNNLAQASASTPQLQQAQSLPSTDETANLRTQSKDKNNPAQTPASTAQLQQAQPLPSVDETANRSTQPDEKNNPAQTPASTAQLQQAQPLPSVDETANRSTQPDEKNNPAQTPASTAQLQQAQSPPPLDETANLPAQSEVKNNLVAQPEAPTEENKDDTAPKLSKNQLKKLRKKQQWEAERGLRKEKRKAQMAQKKQRRQRMVEEARETGGEEAVKALRKQWETTRAQAKRSTLLPLSIVIDCGFDDLMNDHERISLAGQLTRSYSDNKRSKWRTHLMFSSFNKQLKHRFDTVLTPYRNWRGVRIVQHDFVRGAEILKTQMASSHGGKLVGPFADQVDAKPEDGELIYLSSDSDNILTELKPYSTYIIGGLVDKNRHKGVCYRSAVSQGVKTAKLPIGEYVEMSSRQVLTTNHVVDIMLKWLEVKDWGEAFMKVLPPRKGGQLKGRRNSMVAAGEPINKVVLELSDDEEEQEESLEDIANQMEADAEGDADDDHDNGLEDVGTHA</sequence>
<protein>
    <recommendedName>
        <fullName evidence="2">tRNA (guanine(9)-N1)-methyltransferase</fullName>
        <ecNumber evidence="1">2.1.1.221</ecNumber>
    </recommendedName>
    <alternativeName>
        <fullName evidence="7">tRNA methyltransferase 10</fullName>
    </alternativeName>
    <alternativeName>
        <fullName evidence="6">tRNA(m1G9)-methyltransferase</fullName>
    </alternativeName>
</protein>